<organism evidence="1 2">
    <name type="scientific">Methylobacterium marchantiae</name>
    <dbReference type="NCBI Taxonomy" id="600331"/>
    <lineage>
        <taxon>Bacteria</taxon>
        <taxon>Pseudomonadati</taxon>
        <taxon>Pseudomonadota</taxon>
        <taxon>Alphaproteobacteria</taxon>
        <taxon>Hyphomicrobiales</taxon>
        <taxon>Methylobacteriaceae</taxon>
        <taxon>Methylobacterium</taxon>
    </lineage>
</organism>
<dbReference type="Proteomes" id="UP001597176">
    <property type="component" value="Unassembled WGS sequence"/>
</dbReference>
<gene>
    <name evidence="1" type="ORF">ACFQ4G_09310</name>
</gene>
<sequence length="133" mass="14115">MATHLAGRAGPLSWKEREHVAPCISDGGCLVTREAALDLQHAGQDDRPILRIRIELSLLYSQGKDNIRVRLDANHEVGTGMRLTNKLRGTAVRLSGCPAVRLSGCPAVLLCLILPTVASAADPTAEAQAAASR</sequence>
<name>A0ABW3WZU3_9HYPH</name>
<accession>A0ABW3WZU3</accession>
<proteinExistence type="predicted"/>
<comment type="caution">
    <text evidence="1">The sequence shown here is derived from an EMBL/GenBank/DDBJ whole genome shotgun (WGS) entry which is preliminary data.</text>
</comment>
<dbReference type="EMBL" id="JBHTND010000010">
    <property type="protein sequence ID" value="MFD1301779.1"/>
    <property type="molecule type" value="Genomic_DNA"/>
</dbReference>
<dbReference type="RefSeq" id="WP_238209094.1">
    <property type="nucleotide sequence ID" value="NZ_JBHTND010000010.1"/>
</dbReference>
<reference evidence="2" key="1">
    <citation type="journal article" date="2019" name="Int. J. Syst. Evol. Microbiol.">
        <title>The Global Catalogue of Microorganisms (GCM) 10K type strain sequencing project: providing services to taxonomists for standard genome sequencing and annotation.</title>
        <authorList>
            <consortium name="The Broad Institute Genomics Platform"/>
            <consortium name="The Broad Institute Genome Sequencing Center for Infectious Disease"/>
            <person name="Wu L."/>
            <person name="Ma J."/>
        </authorList>
    </citation>
    <scope>NUCLEOTIDE SEQUENCE [LARGE SCALE GENOMIC DNA]</scope>
    <source>
        <strain evidence="2">CCUG 56108</strain>
    </source>
</reference>
<evidence type="ECO:0000313" key="1">
    <source>
        <dbReference type="EMBL" id="MFD1301779.1"/>
    </source>
</evidence>
<keyword evidence="2" id="KW-1185">Reference proteome</keyword>
<evidence type="ECO:0000313" key="2">
    <source>
        <dbReference type="Proteomes" id="UP001597176"/>
    </source>
</evidence>
<protein>
    <submittedName>
        <fullName evidence="1">Uncharacterized protein</fullName>
    </submittedName>
</protein>